<evidence type="ECO:0000256" key="6">
    <source>
        <dbReference type="ARBA" id="ARBA00023004"/>
    </source>
</evidence>
<evidence type="ECO:0000256" key="8">
    <source>
        <dbReference type="ARBA" id="ARBA00049934"/>
    </source>
</evidence>
<dbReference type="Proteomes" id="UP000001137">
    <property type="component" value="Chromosome"/>
</dbReference>
<comment type="cofactor">
    <cofactor evidence="8">
        <name>tungstopterin</name>
        <dbReference type="ChEBI" id="CHEBI:30402"/>
    </cofactor>
</comment>
<dbReference type="InterPro" id="IPR013985">
    <property type="entry name" value="Ald_Fedxn_OxRdtase_dom3"/>
</dbReference>
<evidence type="ECO:0000313" key="10">
    <source>
        <dbReference type="EMBL" id="ABW01546.1"/>
    </source>
</evidence>
<dbReference type="PANTHER" id="PTHR30038">
    <property type="entry name" value="ALDEHYDE FERREDOXIN OXIDOREDUCTASE"/>
    <property type="match status" value="1"/>
</dbReference>
<dbReference type="GeneID" id="5710457"/>
<dbReference type="OrthoDB" id="30771at2157"/>
<name>A8MCP0_CALMQ</name>
<dbReference type="InterPro" id="IPR001203">
    <property type="entry name" value="OxRdtase_Ald_Fedxn_C"/>
</dbReference>
<keyword evidence="4" id="KW-0479">Metal-binding</keyword>
<keyword evidence="3" id="KW-0004">4Fe-4S</keyword>
<dbReference type="Pfam" id="PF01314">
    <property type="entry name" value="AFOR_C"/>
    <property type="match status" value="1"/>
</dbReference>
<dbReference type="EMBL" id="CP000852">
    <property type="protein sequence ID" value="ABW01546.1"/>
    <property type="molecule type" value="Genomic_DNA"/>
</dbReference>
<reference evidence="10 11" key="1">
    <citation type="submission" date="2007-10" db="EMBL/GenBank/DDBJ databases">
        <title>Complete sequence of Caldivirga maquilingensis IC-167.</title>
        <authorList>
            <consortium name="US DOE Joint Genome Institute"/>
            <person name="Copeland A."/>
            <person name="Lucas S."/>
            <person name="Lapidus A."/>
            <person name="Barry K."/>
            <person name="Glavina del Rio T."/>
            <person name="Dalin E."/>
            <person name="Tice H."/>
            <person name="Pitluck S."/>
            <person name="Saunders E."/>
            <person name="Brettin T."/>
            <person name="Bruce D."/>
            <person name="Detter J.C."/>
            <person name="Han C."/>
            <person name="Schmutz J."/>
            <person name="Larimer F."/>
            <person name="Land M."/>
            <person name="Hauser L."/>
            <person name="Kyrpides N."/>
            <person name="Ivanova N."/>
            <person name="Biddle J.F."/>
            <person name="Zhang Z."/>
            <person name="Fitz-Gibbon S.T."/>
            <person name="Lowe T.M."/>
            <person name="Saltikov C."/>
            <person name="House C.H."/>
            <person name="Richardson P."/>
        </authorList>
    </citation>
    <scope>NUCLEOTIDE SEQUENCE [LARGE SCALE GENOMIC DNA]</scope>
    <source>
        <strain evidence="11">ATCC 700844 / DSM 13496 / JCM 10307 / IC-167</strain>
    </source>
</reference>
<evidence type="ECO:0000313" key="11">
    <source>
        <dbReference type="Proteomes" id="UP000001137"/>
    </source>
</evidence>
<dbReference type="HOGENOM" id="CLU_020364_1_0_2"/>
<dbReference type="GO" id="GO:0051539">
    <property type="term" value="F:4 iron, 4 sulfur cluster binding"/>
    <property type="evidence" value="ECO:0007669"/>
    <property type="project" value="UniProtKB-KW"/>
</dbReference>
<dbReference type="SUPFAM" id="SSF48310">
    <property type="entry name" value="Aldehyde ferredoxin oxidoreductase, C-terminal domains"/>
    <property type="match status" value="1"/>
</dbReference>
<organism evidence="10 11">
    <name type="scientific">Caldivirga maquilingensis (strain ATCC 700844 / DSM 13496 / JCM 10307 / IC-167)</name>
    <dbReference type="NCBI Taxonomy" id="397948"/>
    <lineage>
        <taxon>Archaea</taxon>
        <taxon>Thermoproteota</taxon>
        <taxon>Thermoprotei</taxon>
        <taxon>Thermoproteales</taxon>
        <taxon>Thermoproteaceae</taxon>
        <taxon>Caldivirga</taxon>
    </lineage>
</organism>
<dbReference type="KEGG" id="cma:Cmaq_0710"/>
<dbReference type="GO" id="GO:0033726">
    <property type="term" value="F:aldehyde ferredoxin oxidoreductase activity"/>
    <property type="evidence" value="ECO:0007669"/>
    <property type="project" value="UniProtKB-EC"/>
</dbReference>
<dbReference type="STRING" id="397948.Cmaq_0710"/>
<protein>
    <submittedName>
        <fullName evidence="10">Aldehyde ferredoxin oxidoreductase</fullName>
        <ecNumber evidence="10">1.2.7.5</ecNumber>
    </submittedName>
</protein>
<evidence type="ECO:0000256" key="1">
    <source>
        <dbReference type="ARBA" id="ARBA00001966"/>
    </source>
</evidence>
<evidence type="ECO:0000256" key="4">
    <source>
        <dbReference type="ARBA" id="ARBA00022723"/>
    </source>
</evidence>
<evidence type="ECO:0000256" key="5">
    <source>
        <dbReference type="ARBA" id="ARBA00023002"/>
    </source>
</evidence>
<dbReference type="AlphaFoldDB" id="A8MCP0"/>
<feature type="domain" description="Aldehyde ferredoxin oxidoreductase N-terminal" evidence="9">
    <location>
        <begin position="7"/>
        <end position="214"/>
    </location>
</feature>
<dbReference type="Gene3D" id="1.10.599.10">
    <property type="entry name" value="Aldehyde Ferredoxin Oxidoreductase Protein, subunit A, domain 3"/>
    <property type="match status" value="1"/>
</dbReference>
<dbReference type="SUPFAM" id="SSF56228">
    <property type="entry name" value="Aldehyde ferredoxin oxidoreductase, N-terminal domain"/>
    <property type="match status" value="1"/>
</dbReference>
<evidence type="ECO:0000256" key="7">
    <source>
        <dbReference type="ARBA" id="ARBA00023014"/>
    </source>
</evidence>
<dbReference type="eggNOG" id="arCOG00706">
    <property type="taxonomic scope" value="Archaea"/>
</dbReference>
<dbReference type="PANTHER" id="PTHR30038:SF0">
    <property type="entry name" value="TUNGSTEN-CONTAINING ALDEHYDE FERREDOXIN OXIDOREDUCTASE"/>
    <property type="match status" value="1"/>
</dbReference>
<accession>A8MCP0</accession>
<dbReference type="InterPro" id="IPR036021">
    <property type="entry name" value="Tungsten_al_ferr_oxy-like_C"/>
</dbReference>
<dbReference type="Gene3D" id="1.10.569.10">
    <property type="entry name" value="Aldehyde Ferredoxin Oxidoreductase Protein, subunit A, domain 2"/>
    <property type="match status" value="1"/>
</dbReference>
<dbReference type="InterPro" id="IPR013984">
    <property type="entry name" value="Ald_Fedxn_OxRdtase_dom2"/>
</dbReference>
<dbReference type="InterPro" id="IPR051919">
    <property type="entry name" value="W-dependent_AOR"/>
</dbReference>
<evidence type="ECO:0000256" key="3">
    <source>
        <dbReference type="ARBA" id="ARBA00022485"/>
    </source>
</evidence>
<dbReference type="EC" id="1.2.7.5" evidence="10"/>
<comment type="cofactor">
    <cofactor evidence="1">
        <name>[4Fe-4S] cluster</name>
        <dbReference type="ChEBI" id="CHEBI:49883"/>
    </cofactor>
</comment>
<keyword evidence="11" id="KW-1185">Reference proteome</keyword>
<keyword evidence="5 10" id="KW-0560">Oxidoreductase</keyword>
<dbReference type="InterPro" id="IPR013983">
    <property type="entry name" value="Ald_Fedxn_OxRdtase_N"/>
</dbReference>
<proteinExistence type="inferred from homology"/>
<sequence length="621" mass="69223">MSEWYGYIGKILEVDLSSGKTRVRELKEEDADMFIGGIGLAAKIMFDEVDPRVEPLSPDNVLVFMTGPLTGTMVQCSGRYVVAAKSPLTMAWGEAHASGFWGVELKKAGFDGIIIKGRSSNPVYLYIHDGEAEVRDASKYWGLTTVETDLSLKNDLGDKAIRVAAIGPAGEKLVRYAIIASDITPDGPRVAGRTGMGAVMGSKNLKAIVVKGNGQIKVKEPEKLRSNINRLLPYILSYPTTQLYSIYGTAGEVEEFYEYGDMPIKNFTVGKWDGILNISGRAFREKDIVKAHRACWACPIHCWKYVEVNNVKGRGPEYETIASLGSMLMIDDPYYIVKANDLCNKYGIDTISTGGTIAWAIESFEKGLLTKEDTDGLELKWGDKETVLKLIELIGKREGFGKLLGEGCRMASRSIGRGTEKYCMHVKGTEMPMHDPRAFKGMGLQYATSNRGADHLQGLTFRIEQGERVTDLKIYERYDRVSYIGKGRVVATMETWHEVLESLVICKFISIPPLHLAGMYTLVTGRKKTLQDLLTAGKRIFTLKRMFNVINGISRKDDTLPERFLKEPLGEGGAKGQVVELEPMLNEYYNYMGWDENGIPTRETLKELGILPIVERFMNNK</sequence>
<dbReference type="Gene3D" id="3.60.9.10">
    <property type="entry name" value="Aldehyde ferredoxin oxidoreductase, N-terminal domain"/>
    <property type="match status" value="1"/>
</dbReference>
<dbReference type="SMART" id="SM00790">
    <property type="entry name" value="AFOR_N"/>
    <property type="match status" value="1"/>
</dbReference>
<dbReference type="Pfam" id="PF02730">
    <property type="entry name" value="AFOR_N"/>
    <property type="match status" value="1"/>
</dbReference>
<gene>
    <name evidence="10" type="ordered locus">Cmaq_0710</name>
</gene>
<dbReference type="RefSeq" id="WP_012185766.1">
    <property type="nucleotide sequence ID" value="NC_009954.1"/>
</dbReference>
<evidence type="ECO:0000256" key="2">
    <source>
        <dbReference type="ARBA" id="ARBA00011032"/>
    </source>
</evidence>
<comment type="similarity">
    <text evidence="2">Belongs to the AOR/FOR family.</text>
</comment>
<keyword evidence="7" id="KW-0411">Iron-sulfur</keyword>
<evidence type="ECO:0000259" key="9">
    <source>
        <dbReference type="SMART" id="SM00790"/>
    </source>
</evidence>
<dbReference type="GO" id="GO:0009055">
    <property type="term" value="F:electron transfer activity"/>
    <property type="evidence" value="ECO:0007669"/>
    <property type="project" value="InterPro"/>
</dbReference>
<keyword evidence="6" id="KW-0408">Iron</keyword>
<dbReference type="GO" id="GO:0046872">
    <property type="term" value="F:metal ion binding"/>
    <property type="evidence" value="ECO:0007669"/>
    <property type="project" value="UniProtKB-KW"/>
</dbReference>
<dbReference type="InterPro" id="IPR036503">
    <property type="entry name" value="Ald_Fedxn_OxRdtase_N_sf"/>
</dbReference>